<evidence type="ECO:0000313" key="1">
    <source>
        <dbReference type="EMBL" id="KAJ9112371.1"/>
    </source>
</evidence>
<name>A0ACC2WLQ4_9TREE</name>
<protein>
    <submittedName>
        <fullName evidence="1">Uncharacterized protein</fullName>
    </submittedName>
</protein>
<sequence>MSSFTQAMRIIDEFVEKYYPVLPTDEVRTIQPSQEHTLTDCSNLLQPRGHTRVPLLSSLGQKSCSTVHAPIQMPLFDNSAMDGYALCSSDTTTASPTNPLKFRVLGVIAAGDAPPTVSEAQKPGELTCWAIMTGAAFPLTVNTEGDALQSSGLTGLYDACVKLELVEPQYQSDTFTSEACTGVSVTIPTYITINAPVDRNANCRFAGEDIQVGDVLLSAGEIVRKEHVMVLASVGIRDVEVEWDGGKWTMQRQMTGKQQRRLRIGIINTGKEVVLNTKPEAEPTMPFVPAPANYDILPMDHMMKSGQQPISTSHPPANQTDSRNPVDLLTPPPSCTASRSTSLANTAMNRQHRPNLGTSQIWNSNGPYIHAALLTWGFDCSDIEVLSVSLAEGQDGDDPDAFQATVKSALSYKENDKQRPFDVLISTGGVSTGVHDYVPSSVLALGGDIGFHKLKMRPGGPMMFAHLAHVGTQGDLGDTQATRAAYFGLPGNPLAAAVCLRFIVAPALQKMRGVVGGSAAKKTTLRGSRGSQNQAGQQQDRAVLQKKPPQTRMYVPARLDTSSNTNIEEGKTSSVEALARGSNMTRALLNANAWVCFREGEGREKVYEGDEVEVYSLDL</sequence>
<accession>A0ACC2WLQ4</accession>
<dbReference type="EMBL" id="JASBWR010000005">
    <property type="protein sequence ID" value="KAJ9112371.1"/>
    <property type="molecule type" value="Genomic_DNA"/>
</dbReference>
<proteinExistence type="predicted"/>
<gene>
    <name evidence="1" type="ORF">QFC19_000791</name>
</gene>
<organism evidence="1 2">
    <name type="scientific">Naganishia cerealis</name>
    <dbReference type="NCBI Taxonomy" id="610337"/>
    <lineage>
        <taxon>Eukaryota</taxon>
        <taxon>Fungi</taxon>
        <taxon>Dikarya</taxon>
        <taxon>Basidiomycota</taxon>
        <taxon>Agaricomycotina</taxon>
        <taxon>Tremellomycetes</taxon>
        <taxon>Filobasidiales</taxon>
        <taxon>Filobasidiaceae</taxon>
        <taxon>Naganishia</taxon>
    </lineage>
</organism>
<comment type="caution">
    <text evidence="1">The sequence shown here is derived from an EMBL/GenBank/DDBJ whole genome shotgun (WGS) entry which is preliminary data.</text>
</comment>
<evidence type="ECO:0000313" key="2">
    <source>
        <dbReference type="Proteomes" id="UP001241377"/>
    </source>
</evidence>
<keyword evidence="2" id="KW-1185">Reference proteome</keyword>
<reference evidence="1" key="1">
    <citation type="submission" date="2023-04" db="EMBL/GenBank/DDBJ databases">
        <title>Draft Genome sequencing of Naganishia species isolated from polar environments using Oxford Nanopore Technology.</title>
        <authorList>
            <person name="Leo P."/>
            <person name="Venkateswaran K."/>
        </authorList>
    </citation>
    <scope>NUCLEOTIDE SEQUENCE</scope>
    <source>
        <strain evidence="1">MNA-CCFEE 5261</strain>
    </source>
</reference>
<dbReference type="Proteomes" id="UP001241377">
    <property type="component" value="Unassembled WGS sequence"/>
</dbReference>